<name>A0ABD4UCE9_9BURK</name>
<sequence length="84" mass="9812">MSRLLLALVGTAYKNEMTEKKWSREFGHAFQSPIVKYVDNIISETKFKANAQIVDRKLQEYLDNTPESERKISVMREIASKNYI</sequence>
<reference evidence="1 2" key="2">
    <citation type="journal article" date="2017" name="Front. Microbiol.">
        <title>Genomics Reveals a Unique Clone of Burkholderia cenocepacia Harboring an Actively Excising Novel Genomic Island.</title>
        <authorList>
            <person name="Patil P.P."/>
            <person name="Mali S."/>
            <person name="Midha S."/>
            <person name="Gautam V."/>
            <person name="Dash L."/>
            <person name="Kumar S."/>
            <person name="Shastri J."/>
            <person name="Singhal L."/>
            <person name="Patil P.B."/>
        </authorList>
    </citation>
    <scope>NUCLEOTIDE SEQUENCE [LARGE SCALE GENOMIC DNA]</scope>
    <source>
        <strain evidence="1 2">BC-19</strain>
    </source>
</reference>
<dbReference type="EMBL" id="JYMX02000008">
    <property type="protein sequence ID" value="MCW3712117.1"/>
    <property type="molecule type" value="Genomic_DNA"/>
</dbReference>
<evidence type="ECO:0000313" key="1">
    <source>
        <dbReference type="EMBL" id="MCW3712117.1"/>
    </source>
</evidence>
<accession>A0ABD4UCE9</accession>
<dbReference type="Proteomes" id="UP000191686">
    <property type="component" value="Unassembled WGS sequence"/>
</dbReference>
<comment type="caution">
    <text evidence="1">The sequence shown here is derived from an EMBL/GenBank/DDBJ whole genome shotgun (WGS) entry which is preliminary data.</text>
</comment>
<dbReference type="AlphaFoldDB" id="A0ABD4UCE9"/>
<reference evidence="1 2" key="1">
    <citation type="journal article" date="2017" name="Front. Microbiol.">
        <title>Genomics reveals a unique clone of Burkholderia cenocepacia harbouring an actively excising novel genomic island.</title>
        <authorList>
            <person name="Patil P."/>
            <person name="Mali S."/>
            <person name="Midha S."/>
            <person name="Gautam V."/>
            <person name="Dash L."/>
            <person name="Kumar S."/>
            <person name="Shastri J."/>
            <person name="Singhal L."/>
            <person name="Patil P.B."/>
        </authorList>
    </citation>
    <scope>NUCLEOTIDE SEQUENCE [LARGE SCALE GENOMIC DNA]</scope>
    <source>
        <strain evidence="1 2">BC-19</strain>
    </source>
</reference>
<evidence type="ECO:0000313" key="2">
    <source>
        <dbReference type="Proteomes" id="UP000191686"/>
    </source>
</evidence>
<gene>
    <name evidence="1" type="ORF">UE95_012545</name>
</gene>
<protein>
    <submittedName>
        <fullName evidence="1">Uncharacterized protein</fullName>
    </submittedName>
</protein>
<proteinExistence type="predicted"/>
<organism evidence="1 2">
    <name type="scientific">Burkholderia cenocepacia</name>
    <dbReference type="NCBI Taxonomy" id="95486"/>
    <lineage>
        <taxon>Bacteria</taxon>
        <taxon>Pseudomonadati</taxon>
        <taxon>Pseudomonadota</taxon>
        <taxon>Betaproteobacteria</taxon>
        <taxon>Burkholderiales</taxon>
        <taxon>Burkholderiaceae</taxon>
        <taxon>Burkholderia</taxon>
        <taxon>Burkholderia cepacia complex</taxon>
    </lineage>
</organism>
<dbReference type="RefSeq" id="WP_143262413.1">
    <property type="nucleotide sequence ID" value="NZ_JYMX02000008.1"/>
</dbReference>